<keyword evidence="2" id="KW-0732">Signal</keyword>
<name>A0AA36GZG8_CYLNA</name>
<dbReference type="Proteomes" id="UP001176961">
    <property type="component" value="Unassembled WGS sequence"/>
</dbReference>
<feature type="compositionally biased region" description="Basic and acidic residues" evidence="1">
    <location>
        <begin position="48"/>
        <end position="59"/>
    </location>
</feature>
<protein>
    <submittedName>
        <fullName evidence="3">Uncharacterized protein</fullName>
    </submittedName>
</protein>
<proteinExistence type="predicted"/>
<reference evidence="3" key="1">
    <citation type="submission" date="2023-07" db="EMBL/GenBank/DDBJ databases">
        <authorList>
            <consortium name="CYATHOMIX"/>
        </authorList>
    </citation>
    <scope>NUCLEOTIDE SEQUENCE</scope>
    <source>
        <strain evidence="3">N/A</strain>
    </source>
</reference>
<feature type="region of interest" description="Disordered" evidence="1">
    <location>
        <begin position="48"/>
        <end position="108"/>
    </location>
</feature>
<keyword evidence="4" id="KW-1185">Reference proteome</keyword>
<comment type="caution">
    <text evidence="3">The sequence shown here is derived from an EMBL/GenBank/DDBJ whole genome shotgun (WGS) entry which is preliminary data.</text>
</comment>
<evidence type="ECO:0000256" key="1">
    <source>
        <dbReference type="SAM" id="MobiDB-lite"/>
    </source>
</evidence>
<organism evidence="3 4">
    <name type="scientific">Cylicocyclus nassatus</name>
    <name type="common">Nematode worm</name>
    <dbReference type="NCBI Taxonomy" id="53992"/>
    <lineage>
        <taxon>Eukaryota</taxon>
        <taxon>Metazoa</taxon>
        <taxon>Ecdysozoa</taxon>
        <taxon>Nematoda</taxon>
        <taxon>Chromadorea</taxon>
        <taxon>Rhabditida</taxon>
        <taxon>Rhabditina</taxon>
        <taxon>Rhabditomorpha</taxon>
        <taxon>Strongyloidea</taxon>
        <taxon>Strongylidae</taxon>
        <taxon>Cylicocyclus</taxon>
    </lineage>
</organism>
<dbReference type="EMBL" id="CATQJL010000305">
    <property type="protein sequence ID" value="CAJ0601240.1"/>
    <property type="molecule type" value="Genomic_DNA"/>
</dbReference>
<sequence length="108" mass="11415">MNRLLGFVVLLLAVILYVEAQKQKVERVPLSFHGDVCDKICSKKEGWDKCEKEKKRNEWEVTCTDTRKSGPGGKGGPGGLSPSGPGGKGGHGGPESSGSFNKGPGGHH</sequence>
<evidence type="ECO:0000256" key="2">
    <source>
        <dbReference type="SAM" id="SignalP"/>
    </source>
</evidence>
<gene>
    <name evidence="3" type="ORF">CYNAS_LOCUS13223</name>
</gene>
<accession>A0AA36GZG8</accession>
<feature type="compositionally biased region" description="Gly residues" evidence="1">
    <location>
        <begin position="70"/>
        <end position="95"/>
    </location>
</feature>
<feature type="signal peptide" evidence="2">
    <location>
        <begin position="1"/>
        <end position="20"/>
    </location>
</feature>
<evidence type="ECO:0000313" key="3">
    <source>
        <dbReference type="EMBL" id="CAJ0601240.1"/>
    </source>
</evidence>
<evidence type="ECO:0000313" key="4">
    <source>
        <dbReference type="Proteomes" id="UP001176961"/>
    </source>
</evidence>
<feature type="chain" id="PRO_5041246185" evidence="2">
    <location>
        <begin position="21"/>
        <end position="108"/>
    </location>
</feature>
<dbReference type="AlphaFoldDB" id="A0AA36GZG8"/>